<dbReference type="PANTHER" id="PTHR13102:SF0">
    <property type="entry name" value="NUCLEOLAR PROTEIN 9"/>
    <property type="match status" value="1"/>
</dbReference>
<dbReference type="GO" id="GO:0005730">
    <property type="term" value="C:nucleolus"/>
    <property type="evidence" value="ECO:0007669"/>
    <property type="project" value="TreeGrafter"/>
</dbReference>
<dbReference type="SMART" id="SM00025">
    <property type="entry name" value="Pumilio"/>
    <property type="match status" value="4"/>
</dbReference>
<evidence type="ECO:0000256" key="3">
    <source>
        <dbReference type="SAM" id="MobiDB-lite"/>
    </source>
</evidence>
<dbReference type="GO" id="GO:0030686">
    <property type="term" value="C:90S preribosome"/>
    <property type="evidence" value="ECO:0007669"/>
    <property type="project" value="TreeGrafter"/>
</dbReference>
<dbReference type="GO" id="GO:0030688">
    <property type="term" value="C:preribosome, small subunit precursor"/>
    <property type="evidence" value="ECO:0007669"/>
    <property type="project" value="TreeGrafter"/>
</dbReference>
<dbReference type="Pfam" id="PF22493">
    <property type="entry name" value="PUF_NOP9"/>
    <property type="match status" value="1"/>
</dbReference>
<dbReference type="KEGG" id="dpl:KGM_213376"/>
<keyword evidence="5" id="KW-1185">Reference proteome</keyword>
<dbReference type="InterPro" id="IPR040000">
    <property type="entry name" value="NOP9"/>
</dbReference>
<evidence type="ECO:0000313" key="5">
    <source>
        <dbReference type="Proteomes" id="UP000007151"/>
    </source>
</evidence>
<dbReference type="SUPFAM" id="SSF48371">
    <property type="entry name" value="ARM repeat"/>
    <property type="match status" value="1"/>
</dbReference>
<feature type="compositionally biased region" description="Basic and acidic residues" evidence="3">
    <location>
        <begin position="316"/>
        <end position="329"/>
    </location>
</feature>
<dbReference type="FunCoup" id="A0A212EJN9">
    <property type="interactions" value="1412"/>
</dbReference>
<dbReference type="PANTHER" id="PTHR13102">
    <property type="entry name" value="NUCLEOLAR PROTEIN 9"/>
    <property type="match status" value="1"/>
</dbReference>
<dbReference type="GO" id="GO:0000480">
    <property type="term" value="P:endonucleolytic cleavage in 5'-ETS of tricistronic rRNA transcript (SSU-rRNA, 5.8S rRNA, LSU-rRNA)"/>
    <property type="evidence" value="ECO:0007669"/>
    <property type="project" value="TreeGrafter"/>
</dbReference>
<reference evidence="4 5" key="1">
    <citation type="journal article" date="2011" name="Cell">
        <title>The monarch butterfly genome yields insights into long-distance migration.</title>
        <authorList>
            <person name="Zhan S."/>
            <person name="Merlin C."/>
            <person name="Boore J.L."/>
            <person name="Reppert S.M."/>
        </authorList>
    </citation>
    <scope>NUCLEOTIDE SEQUENCE [LARGE SCALE GENOMIC DNA]</scope>
    <source>
        <strain evidence="4">F-2</strain>
    </source>
</reference>
<evidence type="ECO:0008006" key="6">
    <source>
        <dbReference type="Google" id="ProtNLM"/>
    </source>
</evidence>
<dbReference type="InterPro" id="IPR001313">
    <property type="entry name" value="Pumilio_RNA-bd_rpt"/>
</dbReference>
<comment type="caution">
    <text evidence="4">The sequence shown here is derived from an EMBL/GenBank/DDBJ whole genome shotgun (WGS) entry which is preliminary data.</text>
</comment>
<keyword evidence="1" id="KW-0677">Repeat</keyword>
<dbReference type="GO" id="GO:0000447">
    <property type="term" value="P:endonucleolytic cleavage in ITS1 to separate SSU-rRNA from 5.8S rRNA and LSU-rRNA from tricistronic rRNA transcript (SSU-rRNA, 5.8S rRNA, LSU-rRNA)"/>
    <property type="evidence" value="ECO:0007669"/>
    <property type="project" value="TreeGrafter"/>
</dbReference>
<dbReference type="EMBL" id="AGBW02014435">
    <property type="protein sequence ID" value="OWR41695.1"/>
    <property type="molecule type" value="Genomic_DNA"/>
</dbReference>
<dbReference type="PROSITE" id="PS50302">
    <property type="entry name" value="PUM"/>
    <property type="match status" value="1"/>
</dbReference>
<sequence>MGEESVDNNPLKKKQRRKRKNFLSNAKKYAKKGQMGRGTKIPEELYQYFVGILDVIKQGVENPEEREALVNNVLERTKGEELNVVGNQLGCRMVEILLPYSSAEDLERYIEVLSPELRPLCSDNISSHVVETLLRVACERATEHLQISDEEKVPKKKKKVEPKYKDDHIKKCNEFTLKICKYALNNLEDFVWDKYANHILRSAIKCLSGITLLPGEKPKVNMFRETVNQNKGIPPHLTELKYKEVPEEYKDIVKEFANRLSSWPQFKDLPNQNITSALLQVLLYAVKNVDANICKSLVNKLLNESFAPEDWVPTGEDEKKDQKDQKTVDNEADVASSDFDCISNQKGSNNLRALFVSTKKSYTQIYARCFINRLAKLCTMSMLNFTVQRLIDNCQIKEEFEPMFEELSSQFNSILSCGNTGVLVALAKGCLRVKAKQMQMMNMLETVLNCSEAEPKRFIIQCLRLVPLSDKTMDTTNYFIHVHGSVIVQTMLGFQRPAKLVSSILELSSEELVYILCDPKGCHIADAFTTQNLVGVKARDKMVWKLKGYYQNMAISQYGSRAFEQVFEAASMEQKVKIMKEMSDKSNLLNTTSYGRLIATKLDISTFKASQKKWEQSRTEKPE</sequence>
<dbReference type="InterPro" id="IPR011989">
    <property type="entry name" value="ARM-like"/>
</dbReference>
<feature type="region of interest" description="Disordered" evidence="3">
    <location>
        <begin position="312"/>
        <end position="332"/>
    </location>
</feature>
<protein>
    <recommendedName>
        <fullName evidence="6">Nucleolar protein 9</fullName>
    </recommendedName>
</protein>
<dbReference type="GO" id="GO:0000056">
    <property type="term" value="P:ribosomal small subunit export from nucleus"/>
    <property type="evidence" value="ECO:0007669"/>
    <property type="project" value="TreeGrafter"/>
</dbReference>
<dbReference type="AlphaFoldDB" id="A0A212EJN9"/>
<organism evidence="4 5">
    <name type="scientific">Danaus plexippus plexippus</name>
    <dbReference type="NCBI Taxonomy" id="278856"/>
    <lineage>
        <taxon>Eukaryota</taxon>
        <taxon>Metazoa</taxon>
        <taxon>Ecdysozoa</taxon>
        <taxon>Arthropoda</taxon>
        <taxon>Hexapoda</taxon>
        <taxon>Insecta</taxon>
        <taxon>Pterygota</taxon>
        <taxon>Neoptera</taxon>
        <taxon>Endopterygota</taxon>
        <taxon>Lepidoptera</taxon>
        <taxon>Glossata</taxon>
        <taxon>Ditrysia</taxon>
        <taxon>Papilionoidea</taxon>
        <taxon>Nymphalidae</taxon>
        <taxon>Danainae</taxon>
        <taxon>Danaini</taxon>
        <taxon>Danaina</taxon>
        <taxon>Danaus</taxon>
        <taxon>Danaus</taxon>
    </lineage>
</organism>
<dbReference type="GO" id="GO:0003723">
    <property type="term" value="F:RNA binding"/>
    <property type="evidence" value="ECO:0007669"/>
    <property type="project" value="InterPro"/>
</dbReference>
<dbReference type="Proteomes" id="UP000007151">
    <property type="component" value="Unassembled WGS sequence"/>
</dbReference>
<evidence type="ECO:0000256" key="1">
    <source>
        <dbReference type="ARBA" id="ARBA00022737"/>
    </source>
</evidence>
<dbReference type="eggNOG" id="KOG2188">
    <property type="taxonomic scope" value="Eukaryota"/>
</dbReference>
<evidence type="ECO:0000313" key="4">
    <source>
        <dbReference type="EMBL" id="OWR41695.1"/>
    </source>
</evidence>
<dbReference type="InParanoid" id="A0A212EJN9"/>
<gene>
    <name evidence="4" type="ORF">KGM_213376</name>
</gene>
<evidence type="ECO:0000256" key="2">
    <source>
        <dbReference type="PROSITE-ProRule" id="PRU00317"/>
    </source>
</evidence>
<dbReference type="Gene3D" id="1.25.10.10">
    <property type="entry name" value="Leucine-rich Repeat Variant"/>
    <property type="match status" value="2"/>
</dbReference>
<name>A0A212EJN9_DANPL</name>
<dbReference type="InterPro" id="IPR016024">
    <property type="entry name" value="ARM-type_fold"/>
</dbReference>
<accession>A0A212EJN9</accession>
<proteinExistence type="predicted"/>
<dbReference type="GO" id="GO:0000472">
    <property type="term" value="P:endonucleolytic cleavage to generate mature 5'-end of SSU-rRNA from (SSU-rRNA, 5.8S rRNA, LSU-rRNA)"/>
    <property type="evidence" value="ECO:0007669"/>
    <property type="project" value="TreeGrafter"/>
</dbReference>
<feature type="repeat" description="Pumilio" evidence="2">
    <location>
        <begin position="545"/>
        <end position="580"/>
    </location>
</feature>
<dbReference type="STRING" id="278856.A0A212EJN9"/>